<evidence type="ECO:0000256" key="1">
    <source>
        <dbReference type="SAM" id="Phobius"/>
    </source>
</evidence>
<feature type="transmembrane region" description="Helical" evidence="1">
    <location>
        <begin position="44"/>
        <end position="61"/>
    </location>
</feature>
<feature type="transmembrane region" description="Helical" evidence="1">
    <location>
        <begin position="226"/>
        <end position="255"/>
    </location>
</feature>
<dbReference type="RefSeq" id="WP_011462344.1">
    <property type="nucleotide sequence ID" value="NC_007908.1"/>
</dbReference>
<dbReference type="eggNOG" id="COG5473">
    <property type="taxonomic scope" value="Bacteria"/>
</dbReference>
<dbReference type="Pfam" id="PF09955">
    <property type="entry name" value="DUF2189"/>
    <property type="match status" value="1"/>
</dbReference>
<feature type="transmembrane region" description="Helical" evidence="1">
    <location>
        <begin position="174"/>
        <end position="202"/>
    </location>
</feature>
<evidence type="ECO:0000313" key="2">
    <source>
        <dbReference type="EMBL" id="ABD67771.1"/>
    </source>
</evidence>
<dbReference type="HOGENOM" id="CLU_067791_0_0_4"/>
<dbReference type="OrthoDB" id="5621705at2"/>
<keyword evidence="1" id="KW-0472">Membrane</keyword>
<dbReference type="InterPro" id="IPR018692">
    <property type="entry name" value="DUF2189"/>
</dbReference>
<dbReference type="Proteomes" id="UP000008332">
    <property type="component" value="Chromosome"/>
</dbReference>
<feature type="transmembrane region" description="Helical" evidence="1">
    <location>
        <begin position="127"/>
        <end position="153"/>
    </location>
</feature>
<evidence type="ECO:0000313" key="3">
    <source>
        <dbReference type="Proteomes" id="UP000008332"/>
    </source>
</evidence>
<keyword evidence="3" id="KW-1185">Reference proteome</keyword>
<dbReference type="KEGG" id="rfr:Rfer_0009"/>
<organism evidence="2 3">
    <name type="scientific">Albidiferax ferrireducens (strain ATCC BAA-621 / DSM 15236 / T118)</name>
    <name type="common">Rhodoferax ferrireducens</name>
    <dbReference type="NCBI Taxonomy" id="338969"/>
    <lineage>
        <taxon>Bacteria</taxon>
        <taxon>Pseudomonadati</taxon>
        <taxon>Pseudomonadota</taxon>
        <taxon>Betaproteobacteria</taxon>
        <taxon>Burkholderiales</taxon>
        <taxon>Comamonadaceae</taxon>
        <taxon>Rhodoferax</taxon>
    </lineage>
</organism>
<reference evidence="3" key="1">
    <citation type="submission" date="2006-02" db="EMBL/GenBank/DDBJ databases">
        <title>Complete sequence of chromosome of Rhodoferax ferrireducens DSM 15236.</title>
        <authorList>
            <person name="Copeland A."/>
            <person name="Lucas S."/>
            <person name="Lapidus A."/>
            <person name="Barry K."/>
            <person name="Detter J.C."/>
            <person name="Glavina del Rio T."/>
            <person name="Hammon N."/>
            <person name="Israni S."/>
            <person name="Pitluck S."/>
            <person name="Brettin T."/>
            <person name="Bruce D."/>
            <person name="Han C."/>
            <person name="Tapia R."/>
            <person name="Gilna P."/>
            <person name="Kiss H."/>
            <person name="Schmutz J."/>
            <person name="Larimer F."/>
            <person name="Land M."/>
            <person name="Kyrpides N."/>
            <person name="Ivanova N."/>
            <person name="Richardson P."/>
        </authorList>
    </citation>
    <scope>NUCLEOTIDE SEQUENCE [LARGE SCALE GENOMIC DNA]</scope>
    <source>
        <strain evidence="3">ATCC BAA-621 / DSM 15236 / T118</strain>
    </source>
</reference>
<dbReference type="AlphaFoldDB" id="Q223I1"/>
<dbReference type="EMBL" id="CP000267">
    <property type="protein sequence ID" value="ABD67771.1"/>
    <property type="molecule type" value="Genomic_DNA"/>
</dbReference>
<gene>
    <name evidence="2" type="ordered locus">Rfer_0009</name>
</gene>
<protein>
    <submittedName>
        <fullName evidence="2">Integral membrane protein</fullName>
    </submittedName>
</protein>
<accession>Q223I1</accession>
<dbReference type="STRING" id="338969.Rfer_0009"/>
<keyword evidence="1" id="KW-1133">Transmembrane helix</keyword>
<sequence length="283" mass="30659">MHLSTLPAASPVSAMPAVRCIPLTRPLHWLRLAWRDLVRCGWTSLAHGLALALAGAVIVAITYNRFWLLAGAISGFLVVAPVLATSLYALSRALERGETADARVVLKTWLNWQNNHFNKWGNDYWCLVQFGALLALAGTGWVLTSAALITLLAPLPINNPVDFVQHVMLADRGFLFELWLVLGGVLAGPIFASTVITIPLLLDRRLGLLQAVLTSWRAVLANPLPMAFWGALIMALTLLGMATALMGLVLVMPLLGHASWHAYRDLVDASGLPPRDAPDQEAS</sequence>
<keyword evidence="1" id="KW-0812">Transmembrane</keyword>
<name>Q223I1_ALBFT</name>
<proteinExistence type="predicted"/>
<feature type="transmembrane region" description="Helical" evidence="1">
    <location>
        <begin position="68"/>
        <end position="90"/>
    </location>
</feature>